<dbReference type="Proteomes" id="UP001220478">
    <property type="component" value="Chromosome"/>
</dbReference>
<gene>
    <name evidence="10" type="ORF">PYS61_04675</name>
</gene>
<protein>
    <submittedName>
        <fullName evidence="10">M13 family peptidase</fullName>
    </submittedName>
</protein>
<keyword evidence="11" id="KW-1185">Reference proteome</keyword>
<evidence type="ECO:0000313" key="11">
    <source>
        <dbReference type="Proteomes" id="UP001220478"/>
    </source>
</evidence>
<dbReference type="InterPro" id="IPR042089">
    <property type="entry name" value="Peptidase_M13_dom_2"/>
</dbReference>
<dbReference type="InterPro" id="IPR000718">
    <property type="entry name" value="Peptidase_M13"/>
</dbReference>
<evidence type="ECO:0000256" key="7">
    <source>
        <dbReference type="ARBA" id="ARBA00023049"/>
    </source>
</evidence>
<keyword evidence="7" id="KW-0482">Metalloprotease</keyword>
<comment type="cofactor">
    <cofactor evidence="1">
        <name>Zn(2+)</name>
        <dbReference type="ChEBI" id="CHEBI:29105"/>
    </cofactor>
</comment>
<dbReference type="SUPFAM" id="SSF55486">
    <property type="entry name" value="Metalloproteases ('zincins'), catalytic domain"/>
    <property type="match status" value="1"/>
</dbReference>
<reference evidence="10 11" key="1">
    <citation type="submission" date="2023-02" db="EMBL/GenBank/DDBJ databases">
        <title>Novel Oscillospiraceae bacterial genomes.</title>
        <authorList>
            <person name="Srinivasan S."/>
            <person name="Austin M.N."/>
            <person name="Fiedler T.L."/>
            <person name="Strenk S.M."/>
            <person name="Agnew K.J."/>
            <person name="Nagana Gowda G.A."/>
            <person name="Raftery D."/>
            <person name="Beamer M.A."/>
            <person name="Achilles S.L."/>
            <person name="Wiesenfeld H.C."/>
            <person name="Fredricks D.N."/>
            <person name="Hillier S.L."/>
        </authorList>
    </citation>
    <scope>NUCLEOTIDE SEQUENCE [LARGE SCALE GENOMIC DNA]</scope>
    <source>
        <strain evidence="10 11">CHIC02 1186E3-8</strain>
    </source>
</reference>
<sequence length="634" mass="72444">MRLEDDFYTYVNAEWLKNAVIPPDRPATGTFHELDESIEKYLLKLSETWLQKPESVNDNPHLSAYVKLLRLARDEKSRESNEIPALLGLSAELDKYTSFAEICRNYGKYKFTGLPFPLTIDIEADMKRARKKILYFGPAGTILPDSTYYQPGHPQAAQLLDNYKRCTSAYLQALGLSNVEELVELTMKFDASFAVYTKSNEQKADYVDSYHPQTLQTYIDKLPAEMQALGTQLQNIFHLAADDIVSDSEPEFTASLSKFVNSTDFSAFKAWALVNFLLHNSKYLTDDLRIKGGEYSRMLLGSAEPRNFERYTFDLANSYYSDPVGLYYAHTNFSKQSKMDVLEMLKQMIQVYEQRLSQNTWLSASTKEKAIKKLKALQLHIAYPDKISPLYDKLLPVIDENKPSLLLTCTQLNQTVYQYTIDNFAKEIDPELWSMPADMVNAYYSPSKNCIVFPAAILQKPYYDLESPKAANYGGIGAVMAHEISHAFDNNGCRFDENGNLEDWWQPEDYEAFKKKTQEMIALFDNYPTPAGKCNGKLTVSENIADAGGLACAYTAAIANDKEHEAEFYMSWARVWRSKFTPQFEKILLSLDPHAPCILRANRQLMNLSPFAEYYKLQPGDGMYLAKEKRVSIW</sequence>
<dbReference type="PRINTS" id="PR00786">
    <property type="entry name" value="NEPRILYSIN"/>
</dbReference>
<keyword evidence="3" id="KW-0645">Protease</keyword>
<dbReference type="Pfam" id="PF01431">
    <property type="entry name" value="Peptidase_M13"/>
    <property type="match status" value="1"/>
</dbReference>
<evidence type="ECO:0000256" key="1">
    <source>
        <dbReference type="ARBA" id="ARBA00001947"/>
    </source>
</evidence>
<feature type="domain" description="Peptidase M13 C-terminal" evidence="8">
    <location>
        <begin position="441"/>
        <end position="631"/>
    </location>
</feature>
<evidence type="ECO:0000259" key="9">
    <source>
        <dbReference type="Pfam" id="PF05649"/>
    </source>
</evidence>
<proteinExistence type="inferred from homology"/>
<evidence type="ECO:0000256" key="3">
    <source>
        <dbReference type="ARBA" id="ARBA00022670"/>
    </source>
</evidence>
<name>A0ABY8C3H5_9FIRM</name>
<evidence type="ECO:0000313" key="10">
    <source>
        <dbReference type="EMBL" id="WEG35231.1"/>
    </source>
</evidence>
<evidence type="ECO:0000256" key="2">
    <source>
        <dbReference type="ARBA" id="ARBA00007357"/>
    </source>
</evidence>
<dbReference type="InterPro" id="IPR024079">
    <property type="entry name" value="MetalloPept_cat_dom_sf"/>
</dbReference>
<dbReference type="InterPro" id="IPR008753">
    <property type="entry name" value="Peptidase_M13_N"/>
</dbReference>
<keyword evidence="4" id="KW-0479">Metal-binding</keyword>
<keyword evidence="5" id="KW-0378">Hydrolase</keyword>
<dbReference type="RefSeq" id="WP_315571294.1">
    <property type="nucleotide sequence ID" value="NZ_CP118868.1"/>
</dbReference>
<dbReference type="EMBL" id="CP118868">
    <property type="protein sequence ID" value="WEG35231.1"/>
    <property type="molecule type" value="Genomic_DNA"/>
</dbReference>
<feature type="domain" description="Peptidase M13 N-terminal" evidence="9">
    <location>
        <begin position="5"/>
        <end position="384"/>
    </location>
</feature>
<dbReference type="CDD" id="cd08662">
    <property type="entry name" value="M13"/>
    <property type="match status" value="1"/>
</dbReference>
<dbReference type="Pfam" id="PF05649">
    <property type="entry name" value="Peptidase_M13_N"/>
    <property type="match status" value="1"/>
</dbReference>
<evidence type="ECO:0000259" key="8">
    <source>
        <dbReference type="Pfam" id="PF01431"/>
    </source>
</evidence>
<comment type="similarity">
    <text evidence="2">Belongs to the peptidase M13 family.</text>
</comment>
<dbReference type="Gene3D" id="1.10.1380.10">
    <property type="entry name" value="Neutral endopeptidase , domain2"/>
    <property type="match status" value="1"/>
</dbReference>
<accession>A0ABY8C3H5</accession>
<dbReference type="InterPro" id="IPR018497">
    <property type="entry name" value="Peptidase_M13_C"/>
</dbReference>
<dbReference type="PANTHER" id="PTHR11733">
    <property type="entry name" value="ZINC METALLOPROTEASE FAMILY M13 NEPRILYSIN-RELATED"/>
    <property type="match status" value="1"/>
</dbReference>
<keyword evidence="6" id="KW-0862">Zinc</keyword>
<evidence type="ECO:0000256" key="6">
    <source>
        <dbReference type="ARBA" id="ARBA00022833"/>
    </source>
</evidence>
<evidence type="ECO:0000256" key="4">
    <source>
        <dbReference type="ARBA" id="ARBA00022723"/>
    </source>
</evidence>
<evidence type="ECO:0000256" key="5">
    <source>
        <dbReference type="ARBA" id="ARBA00022801"/>
    </source>
</evidence>
<dbReference type="PANTHER" id="PTHR11733:SF167">
    <property type="entry name" value="FI17812P1-RELATED"/>
    <property type="match status" value="1"/>
</dbReference>
<dbReference type="PROSITE" id="PS51885">
    <property type="entry name" value="NEPRILYSIN"/>
    <property type="match status" value="1"/>
</dbReference>
<organism evidence="10 11">
    <name type="scientific">Amygdalobacter indicium</name>
    <dbReference type="NCBI Taxonomy" id="3029272"/>
    <lineage>
        <taxon>Bacteria</taxon>
        <taxon>Bacillati</taxon>
        <taxon>Bacillota</taxon>
        <taxon>Clostridia</taxon>
        <taxon>Eubacteriales</taxon>
        <taxon>Oscillospiraceae</taxon>
        <taxon>Amygdalobacter</taxon>
    </lineage>
</organism>
<dbReference type="Gene3D" id="3.40.390.10">
    <property type="entry name" value="Collagenase (Catalytic Domain)"/>
    <property type="match status" value="1"/>
</dbReference>